<dbReference type="SUPFAM" id="SSF47473">
    <property type="entry name" value="EF-hand"/>
    <property type="match status" value="1"/>
</dbReference>
<dbReference type="PANTHER" id="PTHR20875">
    <property type="entry name" value="EF-HAND CALCIUM-BINDING DOMAIN-CONTAINING PROTEIN 6-RELATED"/>
    <property type="match status" value="1"/>
</dbReference>
<gene>
    <name evidence="1" type="ORF">MICPUCDRAFT_68603</name>
</gene>
<protein>
    <submittedName>
        <fullName evidence="1">Predicted protein</fullName>
    </submittedName>
</protein>
<dbReference type="GeneID" id="9687794"/>
<reference evidence="1 2" key="1">
    <citation type="journal article" date="2009" name="Science">
        <title>Green evolution and dynamic adaptations revealed by genomes of the marine picoeukaryotes Micromonas.</title>
        <authorList>
            <person name="Worden A.Z."/>
            <person name="Lee J.H."/>
            <person name="Mock T."/>
            <person name="Rouze P."/>
            <person name="Simmons M.P."/>
            <person name="Aerts A.L."/>
            <person name="Allen A.E."/>
            <person name="Cuvelier M.L."/>
            <person name="Derelle E."/>
            <person name="Everett M.V."/>
            <person name="Foulon E."/>
            <person name="Grimwood J."/>
            <person name="Gundlach H."/>
            <person name="Henrissat B."/>
            <person name="Napoli C."/>
            <person name="McDonald S.M."/>
            <person name="Parker M.S."/>
            <person name="Rombauts S."/>
            <person name="Salamov A."/>
            <person name="Von Dassow P."/>
            <person name="Badger J.H."/>
            <person name="Coutinho P.M."/>
            <person name="Demir E."/>
            <person name="Dubchak I."/>
            <person name="Gentemann C."/>
            <person name="Eikrem W."/>
            <person name="Gready J.E."/>
            <person name="John U."/>
            <person name="Lanier W."/>
            <person name="Lindquist E.A."/>
            <person name="Lucas S."/>
            <person name="Mayer K.F."/>
            <person name="Moreau H."/>
            <person name="Not F."/>
            <person name="Otillar R."/>
            <person name="Panaud O."/>
            <person name="Pangilinan J."/>
            <person name="Paulsen I."/>
            <person name="Piegu B."/>
            <person name="Poliakov A."/>
            <person name="Robbens S."/>
            <person name="Schmutz J."/>
            <person name="Toulza E."/>
            <person name="Wyss T."/>
            <person name="Zelensky A."/>
            <person name="Zhou K."/>
            <person name="Armbrust E.V."/>
            <person name="Bhattacharya D."/>
            <person name="Goodenough U.W."/>
            <person name="Van de Peer Y."/>
            <person name="Grigoriev I.V."/>
        </authorList>
    </citation>
    <scope>NUCLEOTIDE SEQUENCE [LARGE SCALE GENOMIC DNA]</scope>
    <source>
        <strain evidence="1 2">CCMP1545</strain>
    </source>
</reference>
<keyword evidence="2" id="KW-1185">Reference proteome</keyword>
<dbReference type="KEGG" id="mpp:MICPUCDRAFT_68603"/>
<organism evidence="2">
    <name type="scientific">Micromonas pusilla (strain CCMP1545)</name>
    <name type="common">Picoplanktonic green alga</name>
    <dbReference type="NCBI Taxonomy" id="564608"/>
    <lineage>
        <taxon>Eukaryota</taxon>
        <taxon>Viridiplantae</taxon>
        <taxon>Chlorophyta</taxon>
        <taxon>Mamiellophyceae</taxon>
        <taxon>Mamiellales</taxon>
        <taxon>Mamiellaceae</taxon>
        <taxon>Micromonas</taxon>
    </lineage>
</organism>
<dbReference type="OMA" id="YIAFSCT"/>
<proteinExistence type="predicted"/>
<dbReference type="OrthoDB" id="272072at2759"/>
<dbReference type="EMBL" id="GG663746">
    <property type="protein sequence ID" value="EEH53403.1"/>
    <property type="molecule type" value="Genomic_DNA"/>
</dbReference>
<accession>C1N3C2</accession>
<evidence type="ECO:0000313" key="2">
    <source>
        <dbReference type="Proteomes" id="UP000001876"/>
    </source>
</evidence>
<dbReference type="Proteomes" id="UP000001876">
    <property type="component" value="Unassembled WGS sequence"/>
</dbReference>
<dbReference type="InterPro" id="IPR011992">
    <property type="entry name" value="EF-hand-dom_pair"/>
</dbReference>
<dbReference type="RefSeq" id="XP_003062584.1">
    <property type="nucleotide sequence ID" value="XM_003062538.1"/>
</dbReference>
<evidence type="ECO:0000313" key="1">
    <source>
        <dbReference type="EMBL" id="EEH53403.1"/>
    </source>
</evidence>
<dbReference type="InterPro" id="IPR052603">
    <property type="entry name" value="EFCB6"/>
</dbReference>
<dbReference type="STRING" id="564608.C1N3C2"/>
<dbReference type="Gene3D" id="1.10.238.10">
    <property type="entry name" value="EF-hand"/>
    <property type="match status" value="1"/>
</dbReference>
<dbReference type="PANTHER" id="PTHR20875:SF0">
    <property type="entry name" value="GH12158P"/>
    <property type="match status" value="1"/>
</dbReference>
<dbReference type="AlphaFoldDB" id="C1N3C2"/>
<sequence>MTMEAIKDRVYKHRIRIQDFFADYDKLRRGRISQSQFAAALSVAGFNFNARSYAALASAYPSSDAVFSVAYKAFCDDVNAVFTKKLLERTPLEDVDKEPSELLDPLRFSVRRGGSFPAGDDAEDSPGAGDDEIDERLAAALERVTDLAKTHRIYVKQFFDDAAKNQNSPMRVNHVTLTQFKRAMLTHVARDLSEADVEVIARAFTDEGMVNYAAFAATVDPKEPLFHPYSLSARAAQAAAAAVAAGA</sequence>
<dbReference type="eggNOG" id="ENOG502RRDH">
    <property type="taxonomic scope" value="Eukaryota"/>
</dbReference>
<name>C1N3C2_MICPC</name>